<comment type="subcellular location">
    <subcellularLocation>
        <location evidence="1">Nucleus</location>
    </subcellularLocation>
</comment>
<dbReference type="PANTHER" id="PTHR15272:SF0">
    <property type="entry name" value="CHROMATIN ASSEMBLY FACTOR 1 SUBUNIT A"/>
    <property type="match status" value="1"/>
</dbReference>
<dbReference type="Pfam" id="PF12253">
    <property type="entry name" value="CAF1A_dimeriz"/>
    <property type="match status" value="1"/>
</dbReference>
<evidence type="ECO:0000256" key="5">
    <source>
        <dbReference type="SAM" id="MobiDB-lite"/>
    </source>
</evidence>
<dbReference type="Proteomes" id="UP001305647">
    <property type="component" value="Unassembled WGS sequence"/>
</dbReference>
<keyword evidence="8" id="KW-1185">Reference proteome</keyword>
<feature type="region of interest" description="Disordered" evidence="5">
    <location>
        <begin position="44"/>
        <end position="247"/>
    </location>
</feature>
<reference evidence="7" key="1">
    <citation type="journal article" date="2023" name="Mol. Phylogenet. Evol.">
        <title>Genome-scale phylogeny and comparative genomics of the fungal order Sordariales.</title>
        <authorList>
            <person name="Hensen N."/>
            <person name="Bonometti L."/>
            <person name="Westerberg I."/>
            <person name="Brannstrom I.O."/>
            <person name="Guillou S."/>
            <person name="Cros-Aarteil S."/>
            <person name="Calhoun S."/>
            <person name="Haridas S."/>
            <person name="Kuo A."/>
            <person name="Mondo S."/>
            <person name="Pangilinan J."/>
            <person name="Riley R."/>
            <person name="LaButti K."/>
            <person name="Andreopoulos B."/>
            <person name="Lipzen A."/>
            <person name="Chen C."/>
            <person name="Yan M."/>
            <person name="Daum C."/>
            <person name="Ng V."/>
            <person name="Clum A."/>
            <person name="Steindorff A."/>
            <person name="Ohm R.A."/>
            <person name="Martin F."/>
            <person name="Silar P."/>
            <person name="Natvig D.O."/>
            <person name="Lalanne C."/>
            <person name="Gautier V."/>
            <person name="Ament-Velasquez S.L."/>
            <person name="Kruys A."/>
            <person name="Hutchinson M.I."/>
            <person name="Powell A.J."/>
            <person name="Barry K."/>
            <person name="Miller A.N."/>
            <person name="Grigoriev I.V."/>
            <person name="Debuchy R."/>
            <person name="Gladieux P."/>
            <person name="Hiltunen Thoren M."/>
            <person name="Johannesson H."/>
        </authorList>
    </citation>
    <scope>NUCLEOTIDE SEQUENCE</scope>
    <source>
        <strain evidence="7">CBS 757.83</strain>
    </source>
</reference>
<feature type="compositionally biased region" description="Acidic residues" evidence="5">
    <location>
        <begin position="414"/>
        <end position="449"/>
    </location>
</feature>
<evidence type="ECO:0000256" key="3">
    <source>
        <dbReference type="ARBA" id="ARBA00023204"/>
    </source>
</evidence>
<evidence type="ECO:0000256" key="4">
    <source>
        <dbReference type="ARBA" id="ARBA00023242"/>
    </source>
</evidence>
<keyword evidence="2" id="KW-0227">DNA damage</keyword>
<dbReference type="PANTHER" id="PTHR15272">
    <property type="entry name" value="CHROMATIN ASSEMBLY FACTOR 1 SUBUNIT A CAF-1 SUBUNIT A"/>
    <property type="match status" value="1"/>
</dbReference>
<comment type="caution">
    <text evidence="7">The sequence shown here is derived from an EMBL/GenBank/DDBJ whole genome shotgun (WGS) entry which is preliminary data.</text>
</comment>
<evidence type="ECO:0000313" key="7">
    <source>
        <dbReference type="EMBL" id="KAK4103995.1"/>
    </source>
</evidence>
<feature type="compositionally biased region" description="Basic and acidic residues" evidence="5">
    <location>
        <begin position="44"/>
        <end position="54"/>
    </location>
</feature>
<dbReference type="InterPro" id="IPR022043">
    <property type="entry name" value="CAF1A_DD"/>
</dbReference>
<name>A0AAN6Q5K4_9PEZI</name>
<dbReference type="GO" id="GO:0006281">
    <property type="term" value="P:DNA repair"/>
    <property type="evidence" value="ECO:0007669"/>
    <property type="project" value="UniProtKB-KW"/>
</dbReference>
<proteinExistence type="predicted"/>
<organism evidence="7 8">
    <name type="scientific">Parathielavia hyrcaniae</name>
    <dbReference type="NCBI Taxonomy" id="113614"/>
    <lineage>
        <taxon>Eukaryota</taxon>
        <taxon>Fungi</taxon>
        <taxon>Dikarya</taxon>
        <taxon>Ascomycota</taxon>
        <taxon>Pezizomycotina</taxon>
        <taxon>Sordariomycetes</taxon>
        <taxon>Sordariomycetidae</taxon>
        <taxon>Sordariales</taxon>
        <taxon>Chaetomiaceae</taxon>
        <taxon>Parathielavia</taxon>
    </lineage>
</organism>
<keyword evidence="3" id="KW-0234">DNA repair</keyword>
<feature type="compositionally biased region" description="Low complexity" evidence="5">
    <location>
        <begin position="59"/>
        <end position="100"/>
    </location>
</feature>
<accession>A0AAN6Q5K4</accession>
<reference evidence="7" key="2">
    <citation type="submission" date="2023-05" db="EMBL/GenBank/DDBJ databases">
        <authorList>
            <consortium name="Lawrence Berkeley National Laboratory"/>
            <person name="Steindorff A."/>
            <person name="Hensen N."/>
            <person name="Bonometti L."/>
            <person name="Westerberg I."/>
            <person name="Brannstrom I.O."/>
            <person name="Guillou S."/>
            <person name="Cros-Aarteil S."/>
            <person name="Calhoun S."/>
            <person name="Haridas S."/>
            <person name="Kuo A."/>
            <person name="Mondo S."/>
            <person name="Pangilinan J."/>
            <person name="Riley R."/>
            <person name="Labutti K."/>
            <person name="Andreopoulos B."/>
            <person name="Lipzen A."/>
            <person name="Chen C."/>
            <person name="Yanf M."/>
            <person name="Daum C."/>
            <person name="Ng V."/>
            <person name="Clum A."/>
            <person name="Ohm R."/>
            <person name="Martin F."/>
            <person name="Silar P."/>
            <person name="Natvig D."/>
            <person name="Lalanne C."/>
            <person name="Gautier V."/>
            <person name="Ament-Velasquez S.L."/>
            <person name="Kruys A."/>
            <person name="Hutchinson M.I."/>
            <person name="Powell A.J."/>
            <person name="Barry K."/>
            <person name="Miller A.N."/>
            <person name="Grigoriev I.V."/>
            <person name="Debuchy R."/>
            <person name="Gladieux P."/>
            <person name="Thoren M.H."/>
            <person name="Johannesson H."/>
        </authorList>
    </citation>
    <scope>NUCLEOTIDE SEQUENCE</scope>
    <source>
        <strain evidence="7">CBS 757.83</strain>
    </source>
</reference>
<feature type="compositionally biased region" description="Polar residues" evidence="5">
    <location>
        <begin position="101"/>
        <end position="111"/>
    </location>
</feature>
<feature type="domain" description="Chromatin assembly factor 1 subunit A dimerization" evidence="6">
    <location>
        <begin position="365"/>
        <end position="439"/>
    </location>
</feature>
<evidence type="ECO:0000313" key="8">
    <source>
        <dbReference type="Proteomes" id="UP001305647"/>
    </source>
</evidence>
<dbReference type="EMBL" id="MU863627">
    <property type="protein sequence ID" value="KAK4103995.1"/>
    <property type="molecule type" value="Genomic_DNA"/>
</dbReference>
<gene>
    <name evidence="7" type="ORF">N658DRAFT_443705</name>
</gene>
<feature type="compositionally biased region" description="Low complexity" evidence="5">
    <location>
        <begin position="516"/>
        <end position="532"/>
    </location>
</feature>
<feature type="compositionally biased region" description="Basic and acidic residues" evidence="5">
    <location>
        <begin position="125"/>
        <end position="168"/>
    </location>
</feature>
<evidence type="ECO:0000259" key="6">
    <source>
        <dbReference type="Pfam" id="PF12253"/>
    </source>
</evidence>
<feature type="region of interest" description="Disordered" evidence="5">
    <location>
        <begin position="512"/>
        <end position="578"/>
    </location>
</feature>
<sequence>MSLLAMSTDLHDRDLAGRKRSHGDFLDQEACGAAAFSNTDHIRTDHSLSDKENDVPCASSRGLSPAAKSSSSLSEPARSSAGGNSLSSSPTPASLAASTAIPQPSTVNATAQKVAGEPPKKRKRATAEEKAARDAAAEAEKRKRQEEREERKRQKEETEKLKAQEKAAKAAKAAAALAEKEQEKKMLAEQREQKKRQKEEEEAKKTGKQMKLTSMFNLRATTPKKETAAPKTNEARLAGSTTKSEPKQTSLYDQLFKPFFVKEHVRVASIPFQQIDEEMRQAKTKILEEYLSGERPQPTSTFRSDPIETLQIPHKVRRGRVYPSVKKIMEALEGFPATAPADLTTESQNAQMRLTLEALKLVPLKSLKFAEDVRPPYIGTISGPPPGGKSLAKLARDPLSKNILPLLYGYDSEAEWQEEEGEDVDDMDDDEEEADPEEDMADFLDDSEDVGPARMVFSGGGIEPESIGPCWEDRTRKMAEPKLYKYRLEFILEPLEHHHSIDPFSTAYWDPPKPKASAANEASAASATTASSHHPPGSTSATQDARANPMAPPPVPSDAFQALGASGPPGAKKAQQPLPADMQEKLKDLVRSMPNLSKVGVIELFAASNPGCSRGQIKTSFDALFEKVGKVFKVKGE</sequence>
<feature type="region of interest" description="Disordered" evidence="5">
    <location>
        <begin position="414"/>
        <end position="461"/>
    </location>
</feature>
<dbReference type="GO" id="GO:0033186">
    <property type="term" value="C:CAF-1 complex"/>
    <property type="evidence" value="ECO:0007669"/>
    <property type="project" value="TreeGrafter"/>
</dbReference>
<dbReference type="GO" id="GO:0006334">
    <property type="term" value="P:nucleosome assembly"/>
    <property type="evidence" value="ECO:0007669"/>
    <property type="project" value="TreeGrafter"/>
</dbReference>
<dbReference type="AlphaFoldDB" id="A0AAN6Q5K4"/>
<protein>
    <recommendedName>
        <fullName evidence="6">Chromatin assembly factor 1 subunit A dimerization domain-containing protein</fullName>
    </recommendedName>
</protein>
<evidence type="ECO:0000256" key="1">
    <source>
        <dbReference type="ARBA" id="ARBA00004123"/>
    </source>
</evidence>
<evidence type="ECO:0000256" key="2">
    <source>
        <dbReference type="ARBA" id="ARBA00022763"/>
    </source>
</evidence>
<keyword evidence="4" id="KW-0539">Nucleus</keyword>
<dbReference type="GO" id="GO:0005634">
    <property type="term" value="C:nucleus"/>
    <property type="evidence" value="ECO:0007669"/>
    <property type="project" value="UniProtKB-SubCell"/>
</dbReference>
<feature type="compositionally biased region" description="Basic and acidic residues" evidence="5">
    <location>
        <begin position="178"/>
        <end position="205"/>
    </location>
</feature>